<dbReference type="SUPFAM" id="SSF46785">
    <property type="entry name" value="Winged helix' DNA-binding domain"/>
    <property type="match status" value="1"/>
</dbReference>
<dbReference type="Gene3D" id="1.10.10.10">
    <property type="entry name" value="Winged helix-like DNA-binding domain superfamily/Winged helix DNA-binding domain"/>
    <property type="match status" value="1"/>
</dbReference>
<keyword evidence="1" id="KW-0805">Transcription regulation</keyword>
<evidence type="ECO:0000313" key="5">
    <source>
        <dbReference type="EMBL" id="MFD1678190.1"/>
    </source>
</evidence>
<dbReference type="Proteomes" id="UP001597079">
    <property type="component" value="Unassembled WGS sequence"/>
</dbReference>
<comment type="caution">
    <text evidence="5">The sequence shown here is derived from an EMBL/GenBank/DDBJ whole genome shotgun (WGS) entry which is preliminary data.</text>
</comment>
<proteinExistence type="predicted"/>
<evidence type="ECO:0000313" key="6">
    <source>
        <dbReference type="Proteomes" id="UP001597079"/>
    </source>
</evidence>
<dbReference type="InterPro" id="IPR000524">
    <property type="entry name" value="Tscrpt_reg_HTH_GntR"/>
</dbReference>
<dbReference type="Pfam" id="PF00392">
    <property type="entry name" value="GntR"/>
    <property type="match status" value="1"/>
</dbReference>
<dbReference type="PANTHER" id="PTHR43537">
    <property type="entry name" value="TRANSCRIPTIONAL REGULATOR, GNTR FAMILY"/>
    <property type="match status" value="1"/>
</dbReference>
<dbReference type="Gene3D" id="1.20.120.530">
    <property type="entry name" value="GntR ligand-binding domain-like"/>
    <property type="match status" value="1"/>
</dbReference>
<sequence>MDGTTSPYGQKLYMRIAQNIRSMIEEGQLRPGDRLPPLKDLAEEFSCSRATVREALGALRGQGLVEFRHGNGTYVRTASVEMWMQPLDAAILLGTDQVRDLLELLTSVLAAIAASAARARATRDYSALARALFNLEAASRQGEHGIASELHFYAVLAECSENHVLLNTFRVLQEALRSSLRLFSPKRETGLRTCRAVYDAVQMEDPRLAREAIYDYGDVLLRRASERS</sequence>
<name>A0ABW4JSZ6_9BACL</name>
<keyword evidence="6" id="KW-1185">Reference proteome</keyword>
<keyword evidence="2" id="KW-0238">DNA-binding</keyword>
<gene>
    <name evidence="5" type="ORF">ACFSB2_26335</name>
</gene>
<evidence type="ECO:0000259" key="4">
    <source>
        <dbReference type="PROSITE" id="PS50949"/>
    </source>
</evidence>
<dbReference type="SMART" id="SM00345">
    <property type="entry name" value="HTH_GNTR"/>
    <property type="match status" value="1"/>
</dbReference>
<dbReference type="RefSeq" id="WP_377946216.1">
    <property type="nucleotide sequence ID" value="NZ_JBHUCX010000102.1"/>
</dbReference>
<dbReference type="PROSITE" id="PS50949">
    <property type="entry name" value="HTH_GNTR"/>
    <property type="match status" value="1"/>
</dbReference>
<dbReference type="InterPro" id="IPR036390">
    <property type="entry name" value="WH_DNA-bd_sf"/>
</dbReference>
<dbReference type="CDD" id="cd07377">
    <property type="entry name" value="WHTH_GntR"/>
    <property type="match status" value="1"/>
</dbReference>
<dbReference type="InterPro" id="IPR011711">
    <property type="entry name" value="GntR_C"/>
</dbReference>
<protein>
    <submittedName>
        <fullName evidence="5">FadR/GntR family transcriptional regulator</fullName>
    </submittedName>
</protein>
<dbReference type="EMBL" id="JBHUCX010000102">
    <property type="protein sequence ID" value="MFD1678190.1"/>
    <property type="molecule type" value="Genomic_DNA"/>
</dbReference>
<reference evidence="6" key="1">
    <citation type="journal article" date="2019" name="Int. J. Syst. Evol. Microbiol.">
        <title>The Global Catalogue of Microorganisms (GCM) 10K type strain sequencing project: providing services to taxonomists for standard genome sequencing and annotation.</title>
        <authorList>
            <consortium name="The Broad Institute Genomics Platform"/>
            <consortium name="The Broad Institute Genome Sequencing Center for Infectious Disease"/>
            <person name="Wu L."/>
            <person name="Ma J."/>
        </authorList>
    </citation>
    <scope>NUCLEOTIDE SEQUENCE [LARGE SCALE GENOMIC DNA]</scope>
    <source>
        <strain evidence="6">CGMCC 1.12286</strain>
    </source>
</reference>
<organism evidence="5 6">
    <name type="scientific">Alicyclobacillus fodiniaquatilis</name>
    <dbReference type="NCBI Taxonomy" id="1661150"/>
    <lineage>
        <taxon>Bacteria</taxon>
        <taxon>Bacillati</taxon>
        <taxon>Bacillota</taxon>
        <taxon>Bacilli</taxon>
        <taxon>Bacillales</taxon>
        <taxon>Alicyclobacillaceae</taxon>
        <taxon>Alicyclobacillus</taxon>
    </lineage>
</organism>
<dbReference type="InterPro" id="IPR036388">
    <property type="entry name" value="WH-like_DNA-bd_sf"/>
</dbReference>
<dbReference type="SMART" id="SM00895">
    <property type="entry name" value="FCD"/>
    <property type="match status" value="1"/>
</dbReference>
<dbReference type="PRINTS" id="PR00035">
    <property type="entry name" value="HTHGNTR"/>
</dbReference>
<evidence type="ECO:0000256" key="2">
    <source>
        <dbReference type="ARBA" id="ARBA00023125"/>
    </source>
</evidence>
<dbReference type="PANTHER" id="PTHR43537:SF5">
    <property type="entry name" value="UXU OPERON TRANSCRIPTIONAL REGULATOR"/>
    <property type="match status" value="1"/>
</dbReference>
<dbReference type="Pfam" id="PF07729">
    <property type="entry name" value="FCD"/>
    <property type="match status" value="1"/>
</dbReference>
<evidence type="ECO:0000256" key="3">
    <source>
        <dbReference type="ARBA" id="ARBA00023163"/>
    </source>
</evidence>
<accession>A0ABW4JSZ6</accession>
<feature type="domain" description="HTH gntR-type" evidence="4">
    <location>
        <begin position="10"/>
        <end position="78"/>
    </location>
</feature>
<dbReference type="InterPro" id="IPR008920">
    <property type="entry name" value="TF_FadR/GntR_C"/>
</dbReference>
<dbReference type="SUPFAM" id="SSF48008">
    <property type="entry name" value="GntR ligand-binding domain-like"/>
    <property type="match status" value="1"/>
</dbReference>
<keyword evidence="3" id="KW-0804">Transcription</keyword>
<evidence type="ECO:0000256" key="1">
    <source>
        <dbReference type="ARBA" id="ARBA00023015"/>
    </source>
</evidence>